<feature type="active site" evidence="13">
    <location>
        <position position="7"/>
    </location>
</feature>
<comment type="caution">
    <text evidence="15">The sequence shown here is derived from an EMBL/GenBank/DDBJ whole genome shotgun (WGS) entry which is preliminary data.</text>
</comment>
<keyword evidence="4 13" id="KW-0479">Metal-binding</keyword>
<name>A0A0A0CZJ0_9PROT</name>
<keyword evidence="9 13" id="KW-0238">DNA-binding</keyword>
<evidence type="ECO:0000256" key="8">
    <source>
        <dbReference type="ARBA" id="ARBA00022842"/>
    </source>
</evidence>
<comment type="subunit">
    <text evidence="13">Homodimer which binds Holliday junction (HJ) DNA. The HJ becomes 2-fold symmetrical on binding to RuvC with unstacked arms; it has a different conformation from HJ DNA in complex with RuvA. In the full resolvosome a probable DNA-RuvA(4)-RuvB(12)-RuvC(2) complex forms which resolves the HJ.</text>
</comment>
<dbReference type="RefSeq" id="WP_034847001.1">
    <property type="nucleotide sequence ID" value="NZ_JANX01000634.1"/>
</dbReference>
<evidence type="ECO:0000256" key="2">
    <source>
        <dbReference type="ARBA" id="ARBA00022490"/>
    </source>
</evidence>
<comment type="catalytic activity">
    <reaction evidence="12 13">
        <text>Endonucleolytic cleavage at a junction such as a reciprocal single-stranded crossover between two homologous DNA duplexes (Holliday junction).</text>
        <dbReference type="EC" id="3.1.21.10"/>
    </reaction>
</comment>
<dbReference type="SUPFAM" id="SSF53098">
    <property type="entry name" value="Ribonuclease H-like"/>
    <property type="match status" value="1"/>
</dbReference>
<dbReference type="GO" id="GO:0000287">
    <property type="term" value="F:magnesium ion binding"/>
    <property type="evidence" value="ECO:0007669"/>
    <property type="project" value="UniProtKB-UniRule"/>
</dbReference>
<dbReference type="GO" id="GO:0006310">
    <property type="term" value="P:DNA recombination"/>
    <property type="evidence" value="ECO:0007669"/>
    <property type="project" value="UniProtKB-UniRule"/>
</dbReference>
<accession>A0A0A0CZJ0</accession>
<comment type="similarity">
    <text evidence="1 13">Belongs to the RuvC family.</text>
</comment>
<dbReference type="PANTHER" id="PTHR30194:SF3">
    <property type="entry name" value="CROSSOVER JUNCTION ENDODEOXYRIBONUCLEASE RUVC"/>
    <property type="match status" value="1"/>
</dbReference>
<evidence type="ECO:0000256" key="10">
    <source>
        <dbReference type="ARBA" id="ARBA00023172"/>
    </source>
</evidence>
<dbReference type="PRINTS" id="PR00696">
    <property type="entry name" value="RSOLVASERUVC"/>
</dbReference>
<feature type="binding site" evidence="13">
    <location>
        <position position="139"/>
    </location>
    <ligand>
        <name>Mg(2+)</name>
        <dbReference type="ChEBI" id="CHEBI:18420"/>
        <label>1</label>
    </ligand>
</feature>
<reference evidence="15 16" key="1">
    <citation type="submission" date="2014-01" db="EMBL/GenBank/DDBJ databases">
        <title>Genome sequence determination for a cystic fibrosis isolate, Inquilinus limosus.</title>
        <authorList>
            <person name="Pino M."/>
            <person name="Di Conza J."/>
            <person name="Gutkind G."/>
        </authorList>
    </citation>
    <scope>NUCLEOTIDE SEQUENCE [LARGE SCALE GENOMIC DNA]</scope>
    <source>
        <strain evidence="15 16">MP06</strain>
    </source>
</reference>
<dbReference type="CDD" id="cd16962">
    <property type="entry name" value="RuvC"/>
    <property type="match status" value="1"/>
</dbReference>
<feature type="binding site" evidence="13">
    <location>
        <position position="67"/>
    </location>
    <ligand>
        <name>Mg(2+)</name>
        <dbReference type="ChEBI" id="CHEBI:18420"/>
        <label>2</label>
    </ligand>
</feature>
<dbReference type="HAMAP" id="MF_00034">
    <property type="entry name" value="RuvC"/>
    <property type="match status" value="1"/>
</dbReference>
<evidence type="ECO:0000256" key="4">
    <source>
        <dbReference type="ARBA" id="ARBA00022723"/>
    </source>
</evidence>
<keyword evidence="5 13" id="KW-0255">Endonuclease</keyword>
<dbReference type="GO" id="GO:0005737">
    <property type="term" value="C:cytoplasm"/>
    <property type="evidence" value="ECO:0007669"/>
    <property type="project" value="UniProtKB-SubCell"/>
</dbReference>
<dbReference type="EC" id="3.1.21.10" evidence="13 14"/>
<comment type="function">
    <text evidence="13">The RuvA-RuvB-RuvC complex processes Holliday junction (HJ) DNA during genetic recombination and DNA repair. Endonuclease that resolves HJ intermediates. Cleaves cruciform DNA by making single-stranded nicks across the HJ at symmetrical positions within the homologous arms, yielding a 5'-phosphate and a 3'-hydroxyl group; requires a central core of homology in the junction. The consensus cleavage sequence is 5'-(A/T)TT(C/G)-3'. Cleavage occurs on the 3'-side of the TT dinucleotide at the point of strand exchange. HJ branch migration catalyzed by RuvA-RuvB allows RuvC to scan DNA until it finds its consensus sequence, where it cleaves and resolves the cruciform DNA.</text>
</comment>
<evidence type="ECO:0000256" key="12">
    <source>
        <dbReference type="ARBA" id="ARBA00029354"/>
    </source>
</evidence>
<proteinExistence type="inferred from homology"/>
<dbReference type="PANTHER" id="PTHR30194">
    <property type="entry name" value="CROSSOVER JUNCTION ENDODEOXYRIBONUCLEASE RUVC"/>
    <property type="match status" value="1"/>
</dbReference>
<keyword evidence="2 13" id="KW-0963">Cytoplasm</keyword>
<evidence type="ECO:0000256" key="5">
    <source>
        <dbReference type="ARBA" id="ARBA00022759"/>
    </source>
</evidence>
<keyword evidence="10 13" id="KW-0233">DNA recombination</keyword>
<dbReference type="Proteomes" id="UP000029995">
    <property type="component" value="Unassembled WGS sequence"/>
</dbReference>
<dbReference type="InterPro" id="IPR002176">
    <property type="entry name" value="X-over_junc_endoDNase_RuvC"/>
</dbReference>
<feature type="binding site" evidence="13">
    <location>
        <position position="7"/>
    </location>
    <ligand>
        <name>Mg(2+)</name>
        <dbReference type="ChEBI" id="CHEBI:18420"/>
        <label>1</label>
    </ligand>
</feature>
<evidence type="ECO:0000256" key="7">
    <source>
        <dbReference type="ARBA" id="ARBA00022801"/>
    </source>
</evidence>
<dbReference type="Gene3D" id="3.30.420.10">
    <property type="entry name" value="Ribonuclease H-like superfamily/Ribonuclease H"/>
    <property type="match status" value="1"/>
</dbReference>
<comment type="cofactor">
    <cofactor evidence="13">
        <name>Mg(2+)</name>
        <dbReference type="ChEBI" id="CHEBI:18420"/>
    </cofactor>
    <text evidence="13">Binds 2 Mg(2+) ion per subunit.</text>
</comment>
<evidence type="ECO:0000256" key="1">
    <source>
        <dbReference type="ARBA" id="ARBA00009518"/>
    </source>
</evidence>
<organism evidence="15 16">
    <name type="scientific">Inquilinus limosus MP06</name>
    <dbReference type="NCBI Taxonomy" id="1398085"/>
    <lineage>
        <taxon>Bacteria</taxon>
        <taxon>Pseudomonadati</taxon>
        <taxon>Pseudomonadota</taxon>
        <taxon>Alphaproteobacteria</taxon>
        <taxon>Rhodospirillales</taxon>
        <taxon>Rhodospirillaceae</taxon>
        <taxon>Inquilinus</taxon>
    </lineage>
</organism>
<dbReference type="EMBL" id="JANX01000634">
    <property type="protein sequence ID" value="KGM30983.1"/>
    <property type="molecule type" value="Genomic_DNA"/>
</dbReference>
<dbReference type="InterPro" id="IPR036397">
    <property type="entry name" value="RNaseH_sf"/>
</dbReference>
<feature type="active site" evidence="13">
    <location>
        <position position="67"/>
    </location>
</feature>
<dbReference type="GO" id="GO:0008821">
    <property type="term" value="F:crossover junction DNA endonuclease activity"/>
    <property type="evidence" value="ECO:0007669"/>
    <property type="project" value="UniProtKB-UniRule"/>
</dbReference>
<evidence type="ECO:0000256" key="14">
    <source>
        <dbReference type="NCBIfam" id="TIGR00228"/>
    </source>
</evidence>
<keyword evidence="3 13" id="KW-0540">Nuclease</keyword>
<dbReference type="GO" id="GO:0003677">
    <property type="term" value="F:DNA binding"/>
    <property type="evidence" value="ECO:0007669"/>
    <property type="project" value="UniProtKB-KW"/>
</dbReference>
<evidence type="ECO:0000256" key="11">
    <source>
        <dbReference type="ARBA" id="ARBA00023204"/>
    </source>
</evidence>
<dbReference type="InterPro" id="IPR020563">
    <property type="entry name" value="X-over_junc_endoDNase_Mg_BS"/>
</dbReference>
<dbReference type="InterPro" id="IPR012337">
    <property type="entry name" value="RNaseH-like_sf"/>
</dbReference>
<gene>
    <name evidence="13" type="primary">ruvC</name>
    <name evidence="15" type="ORF">P409_29885</name>
</gene>
<dbReference type="GO" id="GO:0048476">
    <property type="term" value="C:Holliday junction resolvase complex"/>
    <property type="evidence" value="ECO:0007669"/>
    <property type="project" value="UniProtKB-UniRule"/>
</dbReference>
<evidence type="ECO:0000313" key="16">
    <source>
        <dbReference type="Proteomes" id="UP000029995"/>
    </source>
</evidence>
<keyword evidence="11 13" id="KW-0234">DNA repair</keyword>
<dbReference type="GO" id="GO:0009432">
    <property type="term" value="P:SOS response"/>
    <property type="evidence" value="ECO:0007669"/>
    <property type="project" value="UniProtKB-ARBA"/>
</dbReference>
<dbReference type="AlphaFoldDB" id="A0A0A0CZJ0"/>
<dbReference type="OrthoDB" id="9805499at2"/>
<comment type="subcellular location">
    <subcellularLocation>
        <location evidence="13">Cytoplasm</location>
    </subcellularLocation>
</comment>
<dbReference type="FunFam" id="3.30.420.10:FF:000002">
    <property type="entry name" value="Crossover junction endodeoxyribonuclease RuvC"/>
    <property type="match status" value="1"/>
</dbReference>
<evidence type="ECO:0000256" key="9">
    <source>
        <dbReference type="ARBA" id="ARBA00023125"/>
    </source>
</evidence>
<evidence type="ECO:0000313" key="15">
    <source>
        <dbReference type="EMBL" id="KGM30983.1"/>
    </source>
</evidence>
<evidence type="ECO:0000256" key="6">
    <source>
        <dbReference type="ARBA" id="ARBA00022763"/>
    </source>
</evidence>
<feature type="active site" evidence="13">
    <location>
        <position position="139"/>
    </location>
</feature>
<dbReference type="Pfam" id="PF02075">
    <property type="entry name" value="RuvC"/>
    <property type="match status" value="1"/>
</dbReference>
<keyword evidence="8 13" id="KW-0460">Magnesium</keyword>
<dbReference type="GO" id="GO:0006281">
    <property type="term" value="P:DNA repair"/>
    <property type="evidence" value="ECO:0007669"/>
    <property type="project" value="UniProtKB-UniRule"/>
</dbReference>
<evidence type="ECO:0000256" key="3">
    <source>
        <dbReference type="ARBA" id="ARBA00022722"/>
    </source>
</evidence>
<dbReference type="PROSITE" id="PS01321">
    <property type="entry name" value="RUVC"/>
    <property type="match status" value="1"/>
</dbReference>
<dbReference type="NCBIfam" id="TIGR00228">
    <property type="entry name" value="ruvC"/>
    <property type="match status" value="1"/>
</dbReference>
<protein>
    <recommendedName>
        <fullName evidence="13 14">Crossover junction endodeoxyribonuclease RuvC</fullName>
        <ecNumber evidence="13 14">3.1.21.10</ecNumber>
    </recommendedName>
    <alternativeName>
        <fullName evidence="13">Holliday junction nuclease RuvC</fullName>
    </alternativeName>
    <alternativeName>
        <fullName evidence="13">Holliday junction resolvase RuvC</fullName>
    </alternativeName>
</protein>
<evidence type="ECO:0000256" key="13">
    <source>
        <dbReference type="HAMAP-Rule" id="MF_00034"/>
    </source>
</evidence>
<keyword evidence="6 13" id="KW-0227">DNA damage</keyword>
<keyword evidence="7 13" id="KW-0378">Hydrolase</keyword>
<sequence length="169" mass="18116">MRILGLDPGLRHTGWGVLDVDGNRLRYIADGSVDSDDKADLAIRLVQLHDGLAAVLREWAPDEAAVEETFVNKNPTSTLKLGLARGVVLLVPALAGLRVAEYGANHIKKSVVGAGHADKTQVQHMVRMLLPGTTFRTPDAADALAVAICHAHHRQTEASIAGIRLQVAR</sequence>